<dbReference type="EMBL" id="JAKUDN010000002">
    <property type="protein sequence ID" value="MCP8352212.1"/>
    <property type="molecule type" value="Genomic_DNA"/>
</dbReference>
<dbReference type="Proteomes" id="UP001320768">
    <property type="component" value="Unassembled WGS sequence"/>
</dbReference>
<name>A0ABT1L4W4_9GAMM</name>
<keyword evidence="1" id="KW-1133">Transmembrane helix</keyword>
<keyword evidence="1" id="KW-0472">Membrane</keyword>
<protein>
    <submittedName>
        <fullName evidence="2">DUF4407 domain-containing protein</fullName>
    </submittedName>
</protein>
<feature type="transmembrane region" description="Helical" evidence="1">
    <location>
        <begin position="95"/>
        <end position="123"/>
    </location>
</feature>
<gene>
    <name evidence="2" type="ORF">MKS91_02785</name>
</gene>
<keyword evidence="1" id="KW-0812">Transmembrane</keyword>
<keyword evidence="3" id="KW-1185">Reference proteome</keyword>
<proteinExistence type="predicted"/>
<comment type="caution">
    <text evidence="2">The sequence shown here is derived from an EMBL/GenBank/DDBJ whole genome shotgun (WGS) entry which is preliminary data.</text>
</comment>
<evidence type="ECO:0000256" key="1">
    <source>
        <dbReference type="SAM" id="Phobius"/>
    </source>
</evidence>
<feature type="transmembrane region" description="Helical" evidence="1">
    <location>
        <begin position="12"/>
        <end position="38"/>
    </location>
</feature>
<organism evidence="2 3">
    <name type="scientific">Candidatus Synchoanobacter obligatus</name>
    <dbReference type="NCBI Taxonomy" id="2919597"/>
    <lineage>
        <taxon>Bacteria</taxon>
        <taxon>Pseudomonadati</taxon>
        <taxon>Pseudomonadota</taxon>
        <taxon>Gammaproteobacteria</taxon>
        <taxon>Candidatus Comchoanobacterales</taxon>
        <taxon>Candidatus Comchoanobacteraceae</taxon>
        <taxon>Candidatus Synchoanobacter</taxon>
    </lineage>
</organism>
<sequence>MQSKSTTSPMVTLFILYAAIGATILAKAFAAFFCLYFLAHGFRGGGPAAWWVIGILSLAITVCLLFFFINRFVIDVLALLLQEGQNKAPKRIKQIAFTMITLFTLAASCLIIPPCGICLFVAGRLLGVGDSGCDALSYLSLPLCGATAFFYLARMNTLLTKKRVPSPSLPKQN</sequence>
<accession>A0ABT1L4W4</accession>
<feature type="transmembrane region" description="Helical" evidence="1">
    <location>
        <begin position="135"/>
        <end position="153"/>
    </location>
</feature>
<evidence type="ECO:0000313" key="3">
    <source>
        <dbReference type="Proteomes" id="UP001320768"/>
    </source>
</evidence>
<dbReference type="RefSeq" id="WP_258569321.1">
    <property type="nucleotide sequence ID" value="NZ_JAKUDN010000002.1"/>
</dbReference>
<evidence type="ECO:0000313" key="2">
    <source>
        <dbReference type="EMBL" id="MCP8352212.1"/>
    </source>
</evidence>
<feature type="transmembrane region" description="Helical" evidence="1">
    <location>
        <begin position="50"/>
        <end position="74"/>
    </location>
</feature>
<reference evidence="2 3" key="1">
    <citation type="journal article" date="2022" name="Nat. Microbiol.">
        <title>The microbiome of a bacterivorous marine choanoflagellate contains a resource-demanding obligate bacterial associate.</title>
        <authorList>
            <person name="Needham D.M."/>
            <person name="Poirier C."/>
            <person name="Bachy C."/>
            <person name="George E.E."/>
            <person name="Wilken S."/>
            <person name="Yung C.C.M."/>
            <person name="Limardo A.J."/>
            <person name="Morando M."/>
            <person name="Sudek L."/>
            <person name="Malmstrom R.R."/>
            <person name="Keeling P.J."/>
            <person name="Santoro A.E."/>
            <person name="Worden A.Z."/>
        </authorList>
    </citation>
    <scope>NUCLEOTIDE SEQUENCE [LARGE SCALE GENOMIC DNA]</scope>
    <source>
        <strain evidence="2 3">Comchoano-2</strain>
    </source>
</reference>